<keyword evidence="2" id="KW-1185">Reference proteome</keyword>
<protein>
    <submittedName>
        <fullName evidence="1">Uncharacterized protein</fullName>
    </submittedName>
</protein>
<gene>
    <name evidence="1" type="ORF">PsorP6_017869</name>
</gene>
<comment type="caution">
    <text evidence="1">The sequence shown here is derived from an EMBL/GenBank/DDBJ whole genome shotgun (WGS) entry which is preliminary data.</text>
</comment>
<organism evidence="1 2">
    <name type="scientific">Peronosclerospora sorghi</name>
    <dbReference type="NCBI Taxonomy" id="230839"/>
    <lineage>
        <taxon>Eukaryota</taxon>
        <taxon>Sar</taxon>
        <taxon>Stramenopiles</taxon>
        <taxon>Oomycota</taxon>
        <taxon>Peronosporomycetes</taxon>
        <taxon>Peronosporales</taxon>
        <taxon>Peronosporaceae</taxon>
        <taxon>Peronosclerospora</taxon>
    </lineage>
</organism>
<accession>A0ACC0WE30</accession>
<name>A0ACC0WE30_9STRA</name>
<sequence>MTDKTKSRVTYDKPIIKKLTAEKLKQFRGDIFQHNGQHVDLTRRGIETIVSLEGLENVTKLDLSHNKLTKLSQLKSLTHLTMLKVTDNKLNGDGLAEIQHLNKLVILNAAENNVTRIQFEVLRNVRSLKALVLNNNSIHTLEWIPKLPELNSLILSHNRITQIPQRVVDGLPSLKKISISHNLLEDIPNLSHLSEITELRLSHNQITKIPSSLAQLKALKVLELSHNLIDSWSGLEELSSLENLRQLNLIGNPIVGKKLEANAVSAERDGESSDQDDDTYDGTASDCDKGQKKKMKCEKSSISEAQKKKIKEAKRLDAKHKQYNFKMKRLFPNLVVRDATRVLEKRVHGYVAAPKDEKKKTDVRHIKLIPANEEIKNTLGKQKRDEFKKANVVATVCAEDGEAVEKLSNKDHKKHKMTASSLVQVAVDDRQAEKNSTHTTEQLKFNTRVPIDIEHRGSVSRVGAASGKMGVKEKKRKRQDQKKQPVDLDSGVVAVKQFKKARTSKSEHPNPVYMMQINLTPNIGFGGSSAWD</sequence>
<reference evidence="1 2" key="1">
    <citation type="journal article" date="2022" name="bioRxiv">
        <title>The genome of the oomycete Peronosclerospora sorghi, a cosmopolitan pathogen of maize and sorghum, is inflated with dispersed pseudogenes.</title>
        <authorList>
            <person name="Fletcher K."/>
            <person name="Martin F."/>
            <person name="Isakeit T."/>
            <person name="Cavanaugh K."/>
            <person name="Magill C."/>
            <person name="Michelmore R."/>
        </authorList>
    </citation>
    <scope>NUCLEOTIDE SEQUENCE [LARGE SCALE GENOMIC DNA]</scope>
    <source>
        <strain evidence="1">P6</strain>
    </source>
</reference>
<evidence type="ECO:0000313" key="1">
    <source>
        <dbReference type="EMBL" id="KAI9916905.1"/>
    </source>
</evidence>
<dbReference type="EMBL" id="CM047581">
    <property type="protein sequence ID" value="KAI9916905.1"/>
    <property type="molecule type" value="Genomic_DNA"/>
</dbReference>
<evidence type="ECO:0000313" key="2">
    <source>
        <dbReference type="Proteomes" id="UP001163321"/>
    </source>
</evidence>
<dbReference type="Proteomes" id="UP001163321">
    <property type="component" value="Chromosome 2"/>
</dbReference>
<proteinExistence type="predicted"/>